<sequence length="334" mass="36865">MVEVWLRYGKTMIFTDIEENFEIVKNSKTWTESQKLREEISNTVKSGINRIVIDYVYGVERFDEVIETAVSAVGEKLSSSDRLEVFVSCWRYGDFSVEKVLFDIAKNTIYETGVEKIKHLTSSEVDLSAALVISPSIYWDGEVVCWRDFCDFMGTNGGYVVSPVVGYCGVVSEVLFGEKLDEHETVAITNQAASYTTADNPDIILVGGPGHPIDARLSTCINLAAAVADTSPNKVVVYAFECSEGLGDNEFIKTLIGTASSPTFEKRVAAWRNTASKHKVCVVTALPATFVEELLHAKHSDTLDQALVYGRRIKTREAKVLVVENGVGTRLTGF</sequence>
<dbReference type="InterPro" id="IPR043166">
    <property type="entry name" value="LarA-like_C"/>
</dbReference>
<feature type="domain" description="Lactate racemase C-terminal" evidence="1">
    <location>
        <begin position="199"/>
        <end position="328"/>
    </location>
</feature>
<proteinExistence type="predicted"/>
<name>A0A7C5Y833_CALS0</name>
<reference evidence="2" key="1">
    <citation type="journal article" date="2020" name="mSystems">
        <title>Genome- and Community-Level Interaction Insights into Carbon Utilization and Element Cycling Functions of Hydrothermarchaeota in Hydrothermal Sediment.</title>
        <authorList>
            <person name="Zhou Z."/>
            <person name="Liu Y."/>
            <person name="Xu W."/>
            <person name="Pan J."/>
            <person name="Luo Z.H."/>
            <person name="Li M."/>
        </authorList>
    </citation>
    <scope>NUCLEOTIDE SEQUENCE [LARGE SCALE GENOMIC DNA]</scope>
    <source>
        <strain evidence="2">SpSt-1084</strain>
    </source>
</reference>
<dbReference type="AlphaFoldDB" id="A0A7C5Y833"/>
<accession>A0A7C5Y833</accession>
<evidence type="ECO:0000259" key="1">
    <source>
        <dbReference type="Pfam" id="PF21113"/>
    </source>
</evidence>
<dbReference type="Gene3D" id="3.90.226.30">
    <property type="match status" value="1"/>
</dbReference>
<evidence type="ECO:0000313" key="2">
    <source>
        <dbReference type="EMBL" id="HHR40480.1"/>
    </source>
</evidence>
<protein>
    <recommendedName>
        <fullName evidence="1">Lactate racemase C-terminal domain-containing protein</fullName>
    </recommendedName>
</protein>
<gene>
    <name evidence="2" type="ORF">ENM42_01485</name>
</gene>
<dbReference type="EMBL" id="DRXS01000079">
    <property type="protein sequence ID" value="HHR40480.1"/>
    <property type="molecule type" value="Genomic_DNA"/>
</dbReference>
<dbReference type="InterPro" id="IPR048520">
    <property type="entry name" value="LarA_C"/>
</dbReference>
<organism evidence="2">
    <name type="scientific">Caldiarchaeum subterraneum</name>
    <dbReference type="NCBI Taxonomy" id="311458"/>
    <lineage>
        <taxon>Archaea</taxon>
        <taxon>Nitrososphaerota</taxon>
        <taxon>Candidatus Caldarchaeales</taxon>
        <taxon>Candidatus Caldarchaeaceae</taxon>
        <taxon>Candidatus Caldarchaeum</taxon>
    </lineage>
</organism>
<comment type="caution">
    <text evidence="2">The sequence shown here is derived from an EMBL/GenBank/DDBJ whole genome shotgun (WGS) entry which is preliminary data.</text>
</comment>
<dbReference type="Pfam" id="PF21113">
    <property type="entry name" value="LarA_C"/>
    <property type="match status" value="1"/>
</dbReference>